<name>A0A1G2BX99_9BACT</name>
<evidence type="ECO:0000313" key="3">
    <source>
        <dbReference type="Proteomes" id="UP000177626"/>
    </source>
</evidence>
<evidence type="ECO:0000313" key="2">
    <source>
        <dbReference type="EMBL" id="OGY93708.1"/>
    </source>
</evidence>
<evidence type="ECO:0000256" key="1">
    <source>
        <dbReference type="SAM" id="Phobius"/>
    </source>
</evidence>
<accession>A0A1G2BX99</accession>
<dbReference type="AlphaFoldDB" id="A0A1G2BX99"/>
<keyword evidence="1" id="KW-1133">Transmembrane helix</keyword>
<comment type="caution">
    <text evidence="2">The sequence shown here is derived from an EMBL/GenBank/DDBJ whole genome shotgun (WGS) entry which is preliminary data.</text>
</comment>
<dbReference type="SUPFAM" id="SSF81606">
    <property type="entry name" value="PP2C-like"/>
    <property type="match status" value="1"/>
</dbReference>
<gene>
    <name evidence="2" type="ORF">A2406_04040</name>
</gene>
<proteinExistence type="predicted"/>
<reference evidence="2 3" key="1">
    <citation type="journal article" date="2016" name="Nat. Commun.">
        <title>Thousands of microbial genomes shed light on interconnected biogeochemical processes in an aquifer system.</title>
        <authorList>
            <person name="Anantharaman K."/>
            <person name="Brown C.T."/>
            <person name="Hug L.A."/>
            <person name="Sharon I."/>
            <person name="Castelle C.J."/>
            <person name="Probst A.J."/>
            <person name="Thomas B.C."/>
            <person name="Singh A."/>
            <person name="Wilkins M.J."/>
            <person name="Karaoz U."/>
            <person name="Brodie E.L."/>
            <person name="Williams K.H."/>
            <person name="Hubbard S.S."/>
            <person name="Banfield J.F."/>
        </authorList>
    </citation>
    <scope>NUCLEOTIDE SEQUENCE [LARGE SCALE GENOMIC DNA]</scope>
</reference>
<keyword evidence="1" id="KW-0812">Transmembrane</keyword>
<organism evidence="2 3">
    <name type="scientific">Candidatus Komeilibacteria bacterium RIFOXYC1_FULL_37_11</name>
    <dbReference type="NCBI Taxonomy" id="1798555"/>
    <lineage>
        <taxon>Bacteria</taxon>
        <taxon>Candidatus Komeiliibacteriota</taxon>
    </lineage>
</organism>
<keyword evidence="1" id="KW-0472">Membrane</keyword>
<protein>
    <recommendedName>
        <fullName evidence="4">PPM-type phosphatase domain-containing protein</fullName>
    </recommendedName>
</protein>
<dbReference type="SUPFAM" id="SSF63825">
    <property type="entry name" value="YWTD domain"/>
    <property type="match status" value="1"/>
</dbReference>
<dbReference type="Gene3D" id="2.120.10.30">
    <property type="entry name" value="TolB, C-terminal domain"/>
    <property type="match status" value="1"/>
</dbReference>
<dbReference type="InterPro" id="IPR011042">
    <property type="entry name" value="6-blade_b-propeller_TolB-like"/>
</dbReference>
<dbReference type="InterPro" id="IPR036457">
    <property type="entry name" value="PPM-type-like_dom_sf"/>
</dbReference>
<feature type="transmembrane region" description="Helical" evidence="1">
    <location>
        <begin position="342"/>
        <end position="361"/>
    </location>
</feature>
<dbReference type="Proteomes" id="UP000177626">
    <property type="component" value="Unassembled WGS sequence"/>
</dbReference>
<evidence type="ECO:0008006" key="4">
    <source>
        <dbReference type="Google" id="ProtNLM"/>
    </source>
</evidence>
<sequence>MGLKYHKIFTHDHINARELSEVYTSDSSDHGRLFIILELPKQKIDQQPYIDQLINEVATYFDTSHQENPETLLEELLQQINQLLPEMSSAVKIPNWINTLDLSVGIIYNNNVFMAGIGNIRGLLIHSKQLTTIMSKNSNINPHKIFSDIISGELDDGDALIVSTESLFDYISKEKIKQLTGQYSPSAAAIKINELLETVPDFVTFNSLIIKKSAITDRELTPGEIKKPIDRDDLEIKDTIKPLPDQNYHSSLPRTKTVVDLGGLKNVGVIKKTSSILSLTALYFKTLWSMFSLIGKKIKFAWLFVFSTKFRKNKEEKTIDNIKEITNQKYFWFQNLSTKKKIGIIMLFVVILIFLQSLVFLTQEKADDTKNENFNKLLVDIETKYQEVDAKLIYNDEQAAENILLEIEGLIAQMVPSSPDQQTQIDKLSETLFHKINDVRHINVVPSPLEKFDMSANITNSQDIVQKEGIFYILADNKLYKITDDLLEEIFNFAGGQVANSMTDWPEKNRVVVSTLSATNEISYIIFDLDKKQIIGDLKQNSSNTSVKDLVIYGNNLYVLDDKNNQIFKYPESGNGFANGQPWLKKEVDTSQASSITIDGSVYLIANDGKIQNFLKGSLEPFDYHVPRPIIGSGAIIKTFRDSNYLYIIDPGNYRVIILDKDGNIKDQYASQKFDALKDLAVDPEEKAIYLLNNQHLYLLAINE</sequence>
<dbReference type="EMBL" id="MHKQ01000018">
    <property type="protein sequence ID" value="OGY93708.1"/>
    <property type="molecule type" value="Genomic_DNA"/>
</dbReference>